<dbReference type="PIRSF" id="PIRSF006060">
    <property type="entry name" value="AA_transporter"/>
    <property type="match status" value="1"/>
</dbReference>
<dbReference type="PANTHER" id="PTHR42770">
    <property type="entry name" value="AMINO ACID TRANSPORTER-RELATED"/>
    <property type="match status" value="1"/>
</dbReference>
<feature type="transmembrane region" description="Helical" evidence="5">
    <location>
        <begin position="393"/>
        <end position="412"/>
    </location>
</feature>
<dbReference type="Proteomes" id="UP000271031">
    <property type="component" value="Unassembled WGS sequence"/>
</dbReference>
<feature type="transmembrane region" description="Helical" evidence="5">
    <location>
        <begin position="94"/>
        <end position="116"/>
    </location>
</feature>
<evidence type="ECO:0000256" key="3">
    <source>
        <dbReference type="ARBA" id="ARBA00022989"/>
    </source>
</evidence>
<dbReference type="EMBL" id="RHHQ01000007">
    <property type="protein sequence ID" value="RNB90276.1"/>
    <property type="molecule type" value="Genomic_DNA"/>
</dbReference>
<feature type="transmembrane region" description="Helical" evidence="5">
    <location>
        <begin position="158"/>
        <end position="179"/>
    </location>
</feature>
<dbReference type="PANTHER" id="PTHR42770:SF8">
    <property type="entry name" value="PUTRESCINE IMPORTER PUUP"/>
    <property type="match status" value="1"/>
</dbReference>
<comment type="subcellular location">
    <subcellularLocation>
        <location evidence="1">Membrane</location>
        <topology evidence="1">Multi-pass membrane protein</topology>
    </subcellularLocation>
</comment>
<reference evidence="7 8" key="1">
    <citation type="submission" date="2018-10" db="EMBL/GenBank/DDBJ databases">
        <title>Phylogenomics of Brevibacillus.</title>
        <authorList>
            <person name="Dunlap C."/>
        </authorList>
    </citation>
    <scope>NUCLEOTIDE SEQUENCE [LARGE SCALE GENOMIC DNA]</scope>
    <source>
        <strain evidence="7 8">JCM 15716</strain>
    </source>
</reference>
<accession>A0A3M8DQ64</accession>
<dbReference type="AlphaFoldDB" id="A0A3M8DQ64"/>
<dbReference type="OrthoDB" id="9762947at2"/>
<feature type="transmembrane region" description="Helical" evidence="5">
    <location>
        <begin position="238"/>
        <end position="256"/>
    </location>
</feature>
<feature type="transmembrane region" description="Helical" evidence="5">
    <location>
        <begin position="418"/>
        <end position="435"/>
    </location>
</feature>
<organism evidence="7 8">
    <name type="scientific">Brevibacillus fluminis</name>
    <dbReference type="NCBI Taxonomy" id="511487"/>
    <lineage>
        <taxon>Bacteria</taxon>
        <taxon>Bacillati</taxon>
        <taxon>Bacillota</taxon>
        <taxon>Bacilli</taxon>
        <taxon>Bacillales</taxon>
        <taxon>Paenibacillaceae</taxon>
        <taxon>Brevibacillus</taxon>
    </lineage>
</organism>
<protein>
    <submittedName>
        <fullName evidence="7">APC family permease</fullName>
    </submittedName>
</protein>
<feature type="transmembrane region" description="Helical" evidence="5">
    <location>
        <begin position="54"/>
        <end position="73"/>
    </location>
</feature>
<evidence type="ECO:0000256" key="5">
    <source>
        <dbReference type="SAM" id="Phobius"/>
    </source>
</evidence>
<dbReference type="RefSeq" id="WP_122917204.1">
    <property type="nucleotide sequence ID" value="NZ_RHHQ01000007.1"/>
</dbReference>
<feature type="domain" description="Amino acid permease/ SLC12A" evidence="6">
    <location>
        <begin position="22"/>
        <end position="389"/>
    </location>
</feature>
<keyword evidence="4 5" id="KW-0472">Membrane</keyword>
<evidence type="ECO:0000256" key="1">
    <source>
        <dbReference type="ARBA" id="ARBA00004141"/>
    </source>
</evidence>
<dbReference type="InterPro" id="IPR004841">
    <property type="entry name" value="AA-permease/SLC12A_dom"/>
</dbReference>
<proteinExistence type="predicted"/>
<feature type="transmembrane region" description="Helical" evidence="5">
    <location>
        <begin position="128"/>
        <end position="146"/>
    </location>
</feature>
<comment type="caution">
    <text evidence="7">The sequence shown here is derived from an EMBL/GenBank/DDBJ whole genome shotgun (WGS) entry which is preliminary data.</text>
</comment>
<evidence type="ECO:0000256" key="2">
    <source>
        <dbReference type="ARBA" id="ARBA00022692"/>
    </source>
</evidence>
<keyword evidence="8" id="KW-1185">Reference proteome</keyword>
<dbReference type="Gene3D" id="1.20.1740.10">
    <property type="entry name" value="Amino acid/polyamine transporter I"/>
    <property type="match status" value="1"/>
</dbReference>
<sequence>MQHSHTTYEQAGSLKKTLKLWHVVVLGLGYLTPMTVFDTFGIVSQDTDGHVPTAYLIALIAMLFTAASYGKMVKEFPTAGSAYSYTSKAINPHLGFMVGWVSLLDYFFLPMINVLLAKIYLSAAFPGVPEWIWVVSVTLLFTLVNIRSVNLTANFNTLLVIFQILVTGFFVILSIKALMAGKGAGTVATVEPFFSTGMTMPHLMAGAAVLCFSFLGFDAVTTYTEEAVNPTKTIPRGIVLVALIGGLIFTTASYFATAVIPDVSILKNPDSPSPEIAYLLGGAFFQSLFLAGAITGTIASGLASHTSASRLLFAMGREKVLPGKFLAYVHPRYSTPINSIIVTGVFCLAAVWFDLDTALSFINFGALTAFTAVNISVVIYFVVRKKQNSLSSLIQYVLFPALGAGFVGYLWVSLDVQSITLGLIWAALGLGYLLYSTKGFTKKPPKMDFEEAI</sequence>
<gene>
    <name evidence="7" type="ORF">EDM56_07105</name>
</gene>
<dbReference type="Pfam" id="PF00324">
    <property type="entry name" value="AA_permease"/>
    <property type="match status" value="1"/>
</dbReference>
<name>A0A3M8DQ64_9BACL</name>
<evidence type="ECO:0000313" key="8">
    <source>
        <dbReference type="Proteomes" id="UP000271031"/>
    </source>
</evidence>
<feature type="transmembrane region" description="Helical" evidence="5">
    <location>
        <begin position="276"/>
        <end position="303"/>
    </location>
</feature>
<feature type="transmembrane region" description="Helical" evidence="5">
    <location>
        <begin position="333"/>
        <end position="353"/>
    </location>
</feature>
<feature type="transmembrane region" description="Helical" evidence="5">
    <location>
        <begin position="199"/>
        <end position="217"/>
    </location>
</feature>
<dbReference type="GO" id="GO:0055085">
    <property type="term" value="P:transmembrane transport"/>
    <property type="evidence" value="ECO:0007669"/>
    <property type="project" value="InterPro"/>
</dbReference>
<evidence type="ECO:0000259" key="6">
    <source>
        <dbReference type="Pfam" id="PF00324"/>
    </source>
</evidence>
<dbReference type="InterPro" id="IPR050367">
    <property type="entry name" value="APC_superfamily"/>
</dbReference>
<evidence type="ECO:0000256" key="4">
    <source>
        <dbReference type="ARBA" id="ARBA00023136"/>
    </source>
</evidence>
<keyword evidence="3 5" id="KW-1133">Transmembrane helix</keyword>
<feature type="transmembrane region" description="Helical" evidence="5">
    <location>
        <begin position="359"/>
        <end position="381"/>
    </location>
</feature>
<feature type="transmembrane region" description="Helical" evidence="5">
    <location>
        <begin position="20"/>
        <end position="42"/>
    </location>
</feature>
<evidence type="ECO:0000313" key="7">
    <source>
        <dbReference type="EMBL" id="RNB90276.1"/>
    </source>
</evidence>
<dbReference type="GO" id="GO:0016020">
    <property type="term" value="C:membrane"/>
    <property type="evidence" value="ECO:0007669"/>
    <property type="project" value="UniProtKB-SubCell"/>
</dbReference>
<keyword evidence="2 5" id="KW-0812">Transmembrane</keyword>